<keyword evidence="6" id="KW-1133">Transmembrane helix</keyword>
<dbReference type="GO" id="GO:0006629">
    <property type="term" value="P:lipid metabolic process"/>
    <property type="evidence" value="ECO:0007669"/>
    <property type="project" value="InterPro"/>
</dbReference>
<dbReference type="EC" id="3.1.4.46" evidence="2"/>
<accession>A0A8J5ERX9</accession>
<evidence type="ECO:0000256" key="6">
    <source>
        <dbReference type="SAM" id="Phobius"/>
    </source>
</evidence>
<keyword evidence="3" id="KW-0319">Glycerol metabolism</keyword>
<evidence type="ECO:0000256" key="2">
    <source>
        <dbReference type="ARBA" id="ARBA00012247"/>
    </source>
</evidence>
<keyword evidence="8" id="KW-1185">Reference proteome</keyword>
<dbReference type="EMBL" id="JACMSC010000019">
    <property type="protein sequence ID" value="KAG6474602.1"/>
    <property type="molecule type" value="Genomic_DNA"/>
</dbReference>
<evidence type="ECO:0000256" key="4">
    <source>
        <dbReference type="ARBA" id="ARBA00022801"/>
    </source>
</evidence>
<protein>
    <recommendedName>
        <fullName evidence="2">glycerophosphodiester phosphodiesterase</fullName>
        <ecNumber evidence="2">3.1.4.46</ecNumber>
    </recommendedName>
</protein>
<dbReference type="InterPro" id="IPR017946">
    <property type="entry name" value="PLC-like_Pdiesterase_TIM-brl"/>
</dbReference>
<name>A0A8J5ERX9_ZINOF</name>
<comment type="catalytic activity">
    <reaction evidence="5">
        <text>a sn-glycero-3-phosphodiester + H2O = an alcohol + sn-glycerol 3-phosphate + H(+)</text>
        <dbReference type="Rhea" id="RHEA:12969"/>
        <dbReference type="ChEBI" id="CHEBI:15377"/>
        <dbReference type="ChEBI" id="CHEBI:15378"/>
        <dbReference type="ChEBI" id="CHEBI:30879"/>
        <dbReference type="ChEBI" id="CHEBI:57597"/>
        <dbReference type="ChEBI" id="CHEBI:83408"/>
        <dbReference type="EC" id="3.1.4.46"/>
    </reaction>
</comment>
<sequence length="301" mass="33308">MFPENLPSLFGHFSHESHTVKVIISSHDKSSNDTTLWCNVQLTKDGIGVCLPNINLDNCTDIVSTYPRVRQHTWLMAENYLLPYTSIVNDAHKAGLEIYAADFANDNILSFNYSYDPVAGYLMFINNGVFSVDGLLTDFPITPSEAIVKFKQLTKYKLVYQIDKSIRDAISSSVADIKRFANAVALGKQSIYPSSMLFFTLLMIIFASTFLSDSNPNAFLKFVTASKQATAASSSLRFPPHLGHAAISDAASVLLESLHGNVRDEIYNRHDSTSCTDARSVARAKERAACNFHSNDKVSEV</sequence>
<evidence type="ECO:0000256" key="3">
    <source>
        <dbReference type="ARBA" id="ARBA00022798"/>
    </source>
</evidence>
<evidence type="ECO:0000313" key="8">
    <source>
        <dbReference type="Proteomes" id="UP000734854"/>
    </source>
</evidence>
<dbReference type="GO" id="GO:0006071">
    <property type="term" value="P:glycerol metabolic process"/>
    <property type="evidence" value="ECO:0007669"/>
    <property type="project" value="UniProtKB-KW"/>
</dbReference>
<organism evidence="7 8">
    <name type="scientific">Zingiber officinale</name>
    <name type="common">Ginger</name>
    <name type="synonym">Amomum zingiber</name>
    <dbReference type="NCBI Taxonomy" id="94328"/>
    <lineage>
        <taxon>Eukaryota</taxon>
        <taxon>Viridiplantae</taxon>
        <taxon>Streptophyta</taxon>
        <taxon>Embryophyta</taxon>
        <taxon>Tracheophyta</taxon>
        <taxon>Spermatophyta</taxon>
        <taxon>Magnoliopsida</taxon>
        <taxon>Liliopsida</taxon>
        <taxon>Zingiberales</taxon>
        <taxon>Zingiberaceae</taxon>
        <taxon>Zingiber</taxon>
    </lineage>
</organism>
<comment type="similarity">
    <text evidence="1">Belongs to the glycerophosphoryl diester phosphodiesterase family.</text>
</comment>
<reference evidence="7 8" key="1">
    <citation type="submission" date="2020-08" db="EMBL/GenBank/DDBJ databases">
        <title>Plant Genome Project.</title>
        <authorList>
            <person name="Zhang R.-G."/>
        </authorList>
    </citation>
    <scope>NUCLEOTIDE SEQUENCE [LARGE SCALE GENOMIC DNA]</scope>
    <source>
        <tissue evidence="7">Rhizome</tissue>
    </source>
</reference>
<dbReference type="PANTHER" id="PTHR43620:SF7">
    <property type="entry name" value="GLYCEROPHOSPHODIESTER PHOSPHODIESTERASE GDPD5-RELATED"/>
    <property type="match status" value="1"/>
</dbReference>
<evidence type="ECO:0000256" key="1">
    <source>
        <dbReference type="ARBA" id="ARBA00007277"/>
    </source>
</evidence>
<keyword evidence="6" id="KW-0812">Transmembrane</keyword>
<dbReference type="Proteomes" id="UP000734854">
    <property type="component" value="Unassembled WGS sequence"/>
</dbReference>
<dbReference type="GO" id="GO:0008889">
    <property type="term" value="F:glycerophosphodiester phosphodiesterase activity"/>
    <property type="evidence" value="ECO:0007669"/>
    <property type="project" value="UniProtKB-EC"/>
</dbReference>
<evidence type="ECO:0000313" key="7">
    <source>
        <dbReference type="EMBL" id="KAG6474602.1"/>
    </source>
</evidence>
<proteinExistence type="inferred from homology"/>
<keyword evidence="6" id="KW-0472">Membrane</keyword>
<feature type="transmembrane region" description="Helical" evidence="6">
    <location>
        <begin position="191"/>
        <end position="211"/>
    </location>
</feature>
<gene>
    <name evidence="7" type="ORF">ZIOFF_068540</name>
</gene>
<keyword evidence="4" id="KW-0378">Hydrolase</keyword>
<evidence type="ECO:0000256" key="5">
    <source>
        <dbReference type="ARBA" id="ARBA00047512"/>
    </source>
</evidence>
<comment type="caution">
    <text evidence="7">The sequence shown here is derived from an EMBL/GenBank/DDBJ whole genome shotgun (WGS) entry which is preliminary data.</text>
</comment>
<dbReference type="AlphaFoldDB" id="A0A8J5ERX9"/>
<dbReference type="SUPFAM" id="SSF51695">
    <property type="entry name" value="PLC-like phosphodiesterases"/>
    <property type="match status" value="2"/>
</dbReference>
<dbReference type="PANTHER" id="PTHR43620">
    <property type="entry name" value="GLYCEROPHOSPHORYL DIESTER PHOSPHODIESTERASE"/>
    <property type="match status" value="1"/>
</dbReference>